<dbReference type="GO" id="GO:0006865">
    <property type="term" value="P:amino acid transport"/>
    <property type="evidence" value="ECO:0007669"/>
    <property type="project" value="UniProtKB-KW"/>
</dbReference>
<feature type="signal peptide" evidence="4">
    <location>
        <begin position="1"/>
        <end position="27"/>
    </location>
</feature>
<dbReference type="InterPro" id="IPR051010">
    <property type="entry name" value="BCAA_transport"/>
</dbReference>
<keyword evidence="7" id="KW-1185">Reference proteome</keyword>
<evidence type="ECO:0000313" key="6">
    <source>
        <dbReference type="EMBL" id="SDT46154.1"/>
    </source>
</evidence>
<organism evidence="6 7">
    <name type="scientific">Bradyrhizobium canariense</name>
    <dbReference type="NCBI Taxonomy" id="255045"/>
    <lineage>
        <taxon>Bacteria</taxon>
        <taxon>Pseudomonadati</taxon>
        <taxon>Pseudomonadota</taxon>
        <taxon>Alphaproteobacteria</taxon>
        <taxon>Hyphomicrobiales</taxon>
        <taxon>Nitrobacteraceae</taxon>
        <taxon>Bradyrhizobium</taxon>
    </lineage>
</organism>
<keyword evidence="3" id="KW-0029">Amino-acid transport</keyword>
<dbReference type="InterPro" id="IPR028081">
    <property type="entry name" value="Leu-bd"/>
</dbReference>
<dbReference type="SUPFAM" id="SSF53822">
    <property type="entry name" value="Periplasmic binding protein-like I"/>
    <property type="match status" value="1"/>
</dbReference>
<name>A0A1H2AJV8_9BRAD</name>
<dbReference type="RefSeq" id="WP_146690014.1">
    <property type="nucleotide sequence ID" value="NZ_LT629750.1"/>
</dbReference>
<protein>
    <submittedName>
        <fullName evidence="6">Amino acid/amide ABC transporter substrate-binding protein, HAAT family</fullName>
    </submittedName>
</protein>
<dbReference type="InterPro" id="IPR028082">
    <property type="entry name" value="Peripla_BP_I"/>
</dbReference>
<dbReference type="Pfam" id="PF13458">
    <property type="entry name" value="Peripla_BP_6"/>
    <property type="match status" value="1"/>
</dbReference>
<sequence>MDSLKTLSAVIAVAVTSILATWHSADAADKIYKIGAPLPLTGALSPEGLRMKSGYDLWAKTQNEAGGIKAGDDTYKVEITYSDYQSNTPRAVQSAELMITEGKVDALFAPFGSGATKAVSAVSEKYGVPMIAAQAASAQVYDQGFKYLFGMYTPNSTVVQPLVDLVQATNPTVKKVAVLARNDLFPLAIAEEFSTYAKSKGLEIVSDQKFPIGSVDFGSALTQIRAAQPDWIYATGYVNDMILIRKQMQEQGVKTQLITMLVGPSTPEFIENTGKLAENVVTSTWWDVAAKFNGEDVFGSAENFEQLFRKTYNNIYPDYSVASAAACGAVLAIAVNKAGSVDKAKVRDQLAAMDTDTFYGHIKFGPTGQISSLKPPAIQVQGGKPVVVLPPDIKQSDLRFDKK</sequence>
<evidence type="ECO:0000256" key="3">
    <source>
        <dbReference type="ARBA" id="ARBA00022970"/>
    </source>
</evidence>
<evidence type="ECO:0000313" key="7">
    <source>
        <dbReference type="Proteomes" id="UP000243904"/>
    </source>
</evidence>
<evidence type="ECO:0000259" key="5">
    <source>
        <dbReference type="Pfam" id="PF13458"/>
    </source>
</evidence>
<feature type="domain" description="Leucine-binding protein" evidence="5">
    <location>
        <begin position="32"/>
        <end position="369"/>
    </location>
</feature>
<dbReference type="CDD" id="cd06338">
    <property type="entry name" value="PBP1_ABC_ligand_binding-like"/>
    <property type="match status" value="1"/>
</dbReference>
<dbReference type="AlphaFoldDB" id="A0A1H2AJV8"/>
<evidence type="ECO:0000256" key="1">
    <source>
        <dbReference type="ARBA" id="ARBA00010062"/>
    </source>
</evidence>
<comment type="similarity">
    <text evidence="1">Belongs to the leucine-binding protein family.</text>
</comment>
<gene>
    <name evidence="6" type="ORF">SAMN05444158_6221</name>
</gene>
<dbReference type="EMBL" id="LT629750">
    <property type="protein sequence ID" value="SDT46154.1"/>
    <property type="molecule type" value="Genomic_DNA"/>
</dbReference>
<dbReference type="PANTHER" id="PTHR30483:SF37">
    <property type="entry name" value="ABC TRANSPORTER SUBSTRATE-BINDING PROTEIN"/>
    <property type="match status" value="1"/>
</dbReference>
<keyword evidence="2 4" id="KW-0732">Signal</keyword>
<dbReference type="Gene3D" id="3.40.50.2300">
    <property type="match status" value="2"/>
</dbReference>
<accession>A0A1H2AJV8</accession>
<feature type="chain" id="PRO_5009268914" evidence="4">
    <location>
        <begin position="28"/>
        <end position="403"/>
    </location>
</feature>
<evidence type="ECO:0000256" key="2">
    <source>
        <dbReference type="ARBA" id="ARBA00022729"/>
    </source>
</evidence>
<proteinExistence type="inferred from homology"/>
<evidence type="ECO:0000256" key="4">
    <source>
        <dbReference type="SAM" id="SignalP"/>
    </source>
</evidence>
<keyword evidence="3" id="KW-0813">Transport</keyword>
<reference evidence="7" key="1">
    <citation type="submission" date="2016-10" db="EMBL/GenBank/DDBJ databases">
        <authorList>
            <person name="Varghese N."/>
            <person name="Submissions S."/>
        </authorList>
    </citation>
    <scope>NUCLEOTIDE SEQUENCE [LARGE SCALE GENOMIC DNA]</scope>
    <source>
        <strain evidence="7">GAS369</strain>
    </source>
</reference>
<dbReference type="PANTHER" id="PTHR30483">
    <property type="entry name" value="LEUCINE-SPECIFIC-BINDING PROTEIN"/>
    <property type="match status" value="1"/>
</dbReference>
<dbReference type="Proteomes" id="UP000243904">
    <property type="component" value="Chromosome I"/>
</dbReference>